<accession>A0AAQ3UUY2</accession>
<keyword evidence="3" id="KW-1185">Reference proteome</keyword>
<evidence type="ECO:0000313" key="3">
    <source>
        <dbReference type="Proteomes" id="UP001341281"/>
    </source>
</evidence>
<dbReference type="EMBL" id="CP144754">
    <property type="protein sequence ID" value="WVZ98089.1"/>
    <property type="molecule type" value="Genomic_DNA"/>
</dbReference>
<reference evidence="2 3" key="1">
    <citation type="submission" date="2024-02" db="EMBL/GenBank/DDBJ databases">
        <title>High-quality chromosome-scale genome assembly of Pensacola bahiagrass (Paspalum notatum Flugge var. saurae).</title>
        <authorList>
            <person name="Vega J.M."/>
            <person name="Podio M."/>
            <person name="Orjuela J."/>
            <person name="Siena L.A."/>
            <person name="Pessino S.C."/>
            <person name="Combes M.C."/>
            <person name="Mariac C."/>
            <person name="Albertini E."/>
            <person name="Pupilli F."/>
            <person name="Ortiz J.P.A."/>
            <person name="Leblanc O."/>
        </authorList>
    </citation>
    <scope>NUCLEOTIDE SEQUENCE [LARGE SCALE GENOMIC DNA]</scope>
    <source>
        <strain evidence="2">R1</strain>
        <tissue evidence="2">Leaf</tissue>
    </source>
</reference>
<evidence type="ECO:0000256" key="1">
    <source>
        <dbReference type="SAM" id="MobiDB-lite"/>
    </source>
</evidence>
<gene>
    <name evidence="2" type="ORF">U9M48_043568</name>
</gene>
<feature type="region of interest" description="Disordered" evidence="1">
    <location>
        <begin position="1"/>
        <end position="81"/>
    </location>
</feature>
<proteinExistence type="predicted"/>
<feature type="compositionally biased region" description="Low complexity" evidence="1">
    <location>
        <begin position="27"/>
        <end position="40"/>
    </location>
</feature>
<sequence>MQPASSSAAWMAGLPSASGRDGHHGELAATATLEGQAAATVETSPGDADGGWPLLPGETRGGAVARARPAVRDREGLEQPR</sequence>
<organism evidence="2 3">
    <name type="scientific">Paspalum notatum var. saurae</name>
    <dbReference type="NCBI Taxonomy" id="547442"/>
    <lineage>
        <taxon>Eukaryota</taxon>
        <taxon>Viridiplantae</taxon>
        <taxon>Streptophyta</taxon>
        <taxon>Embryophyta</taxon>
        <taxon>Tracheophyta</taxon>
        <taxon>Spermatophyta</taxon>
        <taxon>Magnoliopsida</taxon>
        <taxon>Liliopsida</taxon>
        <taxon>Poales</taxon>
        <taxon>Poaceae</taxon>
        <taxon>PACMAD clade</taxon>
        <taxon>Panicoideae</taxon>
        <taxon>Andropogonodae</taxon>
        <taxon>Paspaleae</taxon>
        <taxon>Paspalinae</taxon>
        <taxon>Paspalum</taxon>
    </lineage>
</organism>
<protein>
    <submittedName>
        <fullName evidence="2">Uncharacterized protein</fullName>
    </submittedName>
</protein>
<dbReference type="Proteomes" id="UP001341281">
    <property type="component" value="Chromosome 10"/>
</dbReference>
<feature type="compositionally biased region" description="Basic and acidic residues" evidence="1">
    <location>
        <begin position="70"/>
        <end position="81"/>
    </location>
</feature>
<dbReference type="AlphaFoldDB" id="A0AAQ3UUY2"/>
<name>A0AAQ3UUY2_PASNO</name>
<evidence type="ECO:0000313" key="2">
    <source>
        <dbReference type="EMBL" id="WVZ98089.1"/>
    </source>
</evidence>